<sequence>MLFSSSTVQKFSARIWMIGVISLSFTFASVMQANATPTVGSVIANSIPVNNNGTGVRGSIEFTNALRLVEAKEYTRAYNMARGFSDPVERRAVQWAAIYYGGGEIDAQSVSRFSADAPQYATTRTYKARMELALVENAAPYNEVISLLGGEMPRTINGQIALAQAYVREGQAERGLRIARQIWTNNFLQREQEDELRASFGRSFTRDDYWKRSINLLMNDRAKGAERIISFLSAAQKSLVVARIAVARKTSNAQRLLDRVDPAYRDHPLFYFSQGQLARRAGRLTSAVETLNKASAPLPNSSLWWNERRLLARKLVAAGRYQSAYNAAAAYNEGPEGRVVDANFHAGWIALTFLN</sequence>
<dbReference type="GO" id="GO:0042597">
    <property type="term" value="C:periplasmic space"/>
    <property type="evidence" value="ECO:0007669"/>
    <property type="project" value="InterPro"/>
</dbReference>
<dbReference type="Gene3D" id="1.25.20.10">
    <property type="entry name" value="Bacterial muramidases"/>
    <property type="match status" value="1"/>
</dbReference>
<dbReference type="GO" id="GO:0004553">
    <property type="term" value="F:hydrolase activity, hydrolyzing O-glycosyl compounds"/>
    <property type="evidence" value="ECO:0007669"/>
    <property type="project" value="InterPro"/>
</dbReference>
<gene>
    <name evidence="2" type="ORF">MNBD_ALPHA11-1790</name>
</gene>
<evidence type="ECO:0000256" key="1">
    <source>
        <dbReference type="ARBA" id="ARBA00022729"/>
    </source>
</evidence>
<name>A0A3B0TRF8_9ZZZZ</name>
<dbReference type="InterPro" id="IPR008939">
    <property type="entry name" value="Lytic_TGlycosylase_superhlx_U"/>
</dbReference>
<keyword evidence="1" id="KW-0732">Signal</keyword>
<dbReference type="AlphaFoldDB" id="A0A3B0TRF8"/>
<proteinExistence type="predicted"/>
<reference evidence="2" key="1">
    <citation type="submission" date="2018-06" db="EMBL/GenBank/DDBJ databases">
        <authorList>
            <person name="Zhirakovskaya E."/>
        </authorList>
    </citation>
    <scope>NUCLEOTIDE SEQUENCE</scope>
</reference>
<protein>
    <submittedName>
        <fullName evidence="2">Uncharacterized protein</fullName>
    </submittedName>
</protein>
<evidence type="ECO:0000313" key="2">
    <source>
        <dbReference type="EMBL" id="VAW21221.1"/>
    </source>
</evidence>
<organism evidence="2">
    <name type="scientific">hydrothermal vent metagenome</name>
    <dbReference type="NCBI Taxonomy" id="652676"/>
    <lineage>
        <taxon>unclassified sequences</taxon>
        <taxon>metagenomes</taxon>
        <taxon>ecological metagenomes</taxon>
    </lineage>
</organism>
<dbReference type="EMBL" id="UOEQ01000333">
    <property type="protein sequence ID" value="VAW21221.1"/>
    <property type="molecule type" value="Genomic_DNA"/>
</dbReference>
<feature type="non-terminal residue" evidence="2">
    <location>
        <position position="355"/>
    </location>
</feature>
<accession>A0A3B0TRF8</accession>
<dbReference type="SUPFAM" id="SSF48435">
    <property type="entry name" value="Bacterial muramidases"/>
    <property type="match status" value="1"/>
</dbReference>